<dbReference type="EMBL" id="BNAI01000008">
    <property type="protein sequence ID" value="GHF24724.1"/>
    <property type="molecule type" value="Genomic_DNA"/>
</dbReference>
<dbReference type="GO" id="GO:0015628">
    <property type="term" value="P:protein secretion by the type II secretion system"/>
    <property type="evidence" value="ECO:0007669"/>
    <property type="project" value="TreeGrafter"/>
</dbReference>
<dbReference type="GO" id="GO:0006281">
    <property type="term" value="P:DNA repair"/>
    <property type="evidence" value="ECO:0007669"/>
    <property type="project" value="InterPro"/>
</dbReference>
<dbReference type="Gene3D" id="3.10.560.10">
    <property type="entry name" value="Outer membrane lipoprotein wza domain like"/>
    <property type="match status" value="1"/>
</dbReference>
<dbReference type="Gene3D" id="1.10.150.280">
    <property type="entry name" value="AF1531-like domain"/>
    <property type="match status" value="1"/>
</dbReference>
<dbReference type="PANTHER" id="PTHR21180:SF32">
    <property type="entry name" value="ENDONUCLEASE_EXONUCLEASE_PHOSPHATASE FAMILY DOMAIN-CONTAINING PROTEIN 1"/>
    <property type="match status" value="1"/>
</dbReference>
<dbReference type="InterPro" id="IPR051675">
    <property type="entry name" value="Endo/Exo/Phosphatase_dom_1"/>
</dbReference>
<accession>A0A8J3M3Y1</accession>
<keyword evidence="3" id="KW-1185">Reference proteome</keyword>
<proteinExistence type="predicted"/>
<evidence type="ECO:0000313" key="2">
    <source>
        <dbReference type="EMBL" id="GHF24724.1"/>
    </source>
</evidence>
<dbReference type="RefSeq" id="WP_191284093.1">
    <property type="nucleotide sequence ID" value="NZ_BNAI01000008.1"/>
</dbReference>
<dbReference type="InterPro" id="IPR004509">
    <property type="entry name" value="Competence_ComEA_HhH"/>
</dbReference>
<gene>
    <name evidence="2" type="ORF">GCM10011600_27320</name>
</gene>
<comment type="caution">
    <text evidence="2">The sequence shown here is derived from an EMBL/GenBank/DDBJ whole genome shotgun (WGS) entry which is preliminary data.</text>
</comment>
<dbReference type="Pfam" id="PF10531">
    <property type="entry name" value="SLBB"/>
    <property type="match status" value="1"/>
</dbReference>
<dbReference type="GO" id="GO:0015627">
    <property type="term" value="C:type II protein secretion system complex"/>
    <property type="evidence" value="ECO:0007669"/>
    <property type="project" value="TreeGrafter"/>
</dbReference>
<dbReference type="InterPro" id="IPR003583">
    <property type="entry name" value="Hlx-hairpin-Hlx_DNA-bd_motif"/>
</dbReference>
<sequence length="196" mass="19676">MSATPGPDPRRARVRRLAGVALTLVLAGLGIAVFVTAVTPRGSSTVIAPDDGATGVPTAAVIYVHILGQVARPGLYELPDGARAVDAVAAAGGFTEQADAAGLNLARFVSDGEQIVVPAIGEATTAAPGIAGDGRVNLNTADAAALDTLPGVGPATAAKILAWREEHGRFESVEDLLDVGGIGEAKLDAIRDLVTV</sequence>
<feature type="domain" description="Helix-hairpin-helix DNA-binding motif class 1" evidence="1">
    <location>
        <begin position="144"/>
        <end position="163"/>
    </location>
</feature>
<protein>
    <recommendedName>
        <fullName evidence="1">Helix-hairpin-helix DNA-binding motif class 1 domain-containing protein</fullName>
    </recommendedName>
</protein>
<feature type="domain" description="Helix-hairpin-helix DNA-binding motif class 1" evidence="1">
    <location>
        <begin position="174"/>
        <end position="193"/>
    </location>
</feature>
<dbReference type="InterPro" id="IPR010994">
    <property type="entry name" value="RuvA_2-like"/>
</dbReference>
<dbReference type="InterPro" id="IPR019554">
    <property type="entry name" value="Soluble_ligand-bd"/>
</dbReference>
<dbReference type="GO" id="GO:0003677">
    <property type="term" value="F:DNA binding"/>
    <property type="evidence" value="ECO:0007669"/>
    <property type="project" value="InterPro"/>
</dbReference>
<dbReference type="AlphaFoldDB" id="A0A8J3M3Y1"/>
<reference evidence="2" key="1">
    <citation type="journal article" date="2014" name="Int. J. Syst. Evol. Microbiol.">
        <title>Complete genome sequence of Corynebacterium casei LMG S-19264T (=DSM 44701T), isolated from a smear-ripened cheese.</title>
        <authorList>
            <consortium name="US DOE Joint Genome Institute (JGI-PGF)"/>
            <person name="Walter F."/>
            <person name="Albersmeier A."/>
            <person name="Kalinowski J."/>
            <person name="Ruckert C."/>
        </authorList>
    </citation>
    <scope>NUCLEOTIDE SEQUENCE</scope>
    <source>
        <strain evidence="2">CGMCC 1.16548</strain>
    </source>
</reference>
<organism evidence="2 3">
    <name type="scientific">Pseudolysinimonas yzui</name>
    <dbReference type="NCBI Taxonomy" id="2708254"/>
    <lineage>
        <taxon>Bacteria</taxon>
        <taxon>Bacillati</taxon>
        <taxon>Actinomycetota</taxon>
        <taxon>Actinomycetes</taxon>
        <taxon>Micrococcales</taxon>
        <taxon>Microbacteriaceae</taxon>
        <taxon>Pseudolysinimonas</taxon>
    </lineage>
</organism>
<name>A0A8J3M3Y1_9MICO</name>
<dbReference type="SMART" id="SM00278">
    <property type="entry name" value="HhH1"/>
    <property type="match status" value="2"/>
</dbReference>
<evidence type="ECO:0000259" key="1">
    <source>
        <dbReference type="SMART" id="SM00278"/>
    </source>
</evidence>
<evidence type="ECO:0000313" key="3">
    <source>
        <dbReference type="Proteomes" id="UP000617531"/>
    </source>
</evidence>
<dbReference type="NCBIfam" id="TIGR00426">
    <property type="entry name" value="competence protein ComEA helix-hairpin-helix repeat region"/>
    <property type="match status" value="1"/>
</dbReference>
<dbReference type="PANTHER" id="PTHR21180">
    <property type="entry name" value="ENDONUCLEASE/EXONUCLEASE/PHOSPHATASE FAMILY DOMAIN-CONTAINING PROTEIN 1"/>
    <property type="match status" value="1"/>
</dbReference>
<dbReference type="Pfam" id="PF12836">
    <property type="entry name" value="HHH_3"/>
    <property type="match status" value="1"/>
</dbReference>
<dbReference type="Proteomes" id="UP000617531">
    <property type="component" value="Unassembled WGS sequence"/>
</dbReference>
<dbReference type="SUPFAM" id="SSF47781">
    <property type="entry name" value="RuvA domain 2-like"/>
    <property type="match status" value="1"/>
</dbReference>
<reference evidence="2" key="2">
    <citation type="submission" date="2020-09" db="EMBL/GenBank/DDBJ databases">
        <authorList>
            <person name="Sun Q."/>
            <person name="Zhou Y."/>
        </authorList>
    </citation>
    <scope>NUCLEOTIDE SEQUENCE</scope>
    <source>
        <strain evidence="2">CGMCC 1.16548</strain>
    </source>
</reference>